<dbReference type="Pfam" id="PF09992">
    <property type="entry name" value="NAGPA"/>
    <property type="match status" value="1"/>
</dbReference>
<dbReference type="EMBL" id="DSRU01000215">
    <property type="protein sequence ID" value="HFM98929.1"/>
    <property type="molecule type" value="Genomic_DNA"/>
</dbReference>
<feature type="domain" description="Phosphodiester glycosidase" evidence="1">
    <location>
        <begin position="177"/>
        <end position="369"/>
    </location>
</feature>
<protein>
    <submittedName>
        <fullName evidence="2">Phosphodiester glycosidase family protein</fullName>
    </submittedName>
</protein>
<evidence type="ECO:0000259" key="1">
    <source>
        <dbReference type="Pfam" id="PF09992"/>
    </source>
</evidence>
<keyword evidence="2" id="KW-0326">Glycosidase</keyword>
<dbReference type="PANTHER" id="PTHR40446">
    <property type="entry name" value="N-ACETYLGLUCOSAMINE-1-PHOSPHODIESTER ALPHA-N-ACETYLGLUCOSAMINIDASE"/>
    <property type="match status" value="1"/>
</dbReference>
<accession>A0A7C3KE96</accession>
<dbReference type="PANTHER" id="PTHR40446:SF2">
    <property type="entry name" value="N-ACETYLGLUCOSAMINE-1-PHOSPHODIESTER ALPHA-N-ACETYLGLUCOSAMINIDASE"/>
    <property type="match status" value="1"/>
</dbReference>
<organism evidence="2">
    <name type="scientific">Oscillatoriales cyanobacterium SpSt-418</name>
    <dbReference type="NCBI Taxonomy" id="2282169"/>
    <lineage>
        <taxon>Bacteria</taxon>
        <taxon>Bacillati</taxon>
        <taxon>Cyanobacteriota</taxon>
        <taxon>Cyanophyceae</taxon>
        <taxon>Oscillatoriophycideae</taxon>
        <taxon>Oscillatoriales</taxon>
    </lineage>
</organism>
<dbReference type="GO" id="GO:0016798">
    <property type="term" value="F:hydrolase activity, acting on glycosyl bonds"/>
    <property type="evidence" value="ECO:0007669"/>
    <property type="project" value="UniProtKB-KW"/>
</dbReference>
<reference evidence="2" key="1">
    <citation type="journal article" date="2020" name="mSystems">
        <title>Genome- and Community-Level Interaction Insights into Carbon Utilization and Element Cycling Functions of Hydrothermarchaeota in Hydrothermal Sediment.</title>
        <authorList>
            <person name="Zhou Z."/>
            <person name="Liu Y."/>
            <person name="Xu W."/>
            <person name="Pan J."/>
            <person name="Luo Z.H."/>
            <person name="Li M."/>
        </authorList>
    </citation>
    <scope>NUCLEOTIDE SEQUENCE [LARGE SCALE GENOMIC DNA]</scope>
    <source>
        <strain evidence="2">SpSt-418</strain>
    </source>
</reference>
<evidence type="ECO:0000313" key="2">
    <source>
        <dbReference type="EMBL" id="HFM98929.1"/>
    </source>
</evidence>
<sequence length="381" mass="42841">MMQKIGLKKRLMLLRQKVPIMLRLRLNLLPQIRRMPRSPMLKQSTCQQHPLPLTKTRNPLLGSQFWSCKHQMNKQRRLWLSSWWRDVVGVGLLSIPLLVYSWRVLNRPSQTAIAQPLYQGVTYQRMLRRIPHPVLLHLVKLDLQAPGLRVVVTPPDPKFQNQATAALTTSQFVQATGVQLAVNASFFYPFREDAPWDYYPYRGDRTVPVGLTITNGKTLVPPKAEWPAICFAPNNQAQIVESGSCPPQTQQAVAGNALILKNGQIRRDSEASDRDRSYGRTIVALDKSGRHLWLLIADDKQPHYSEGITLNKAAQILAELGADTALNLDGGGSTTLVMRHQGQPKVLNAPIHTKLPMQERVVANHLGFFAQPLPPKSSQLP</sequence>
<name>A0A7C3KE96_9CYAN</name>
<proteinExistence type="predicted"/>
<comment type="caution">
    <text evidence="2">The sequence shown here is derived from an EMBL/GenBank/DDBJ whole genome shotgun (WGS) entry which is preliminary data.</text>
</comment>
<keyword evidence="2" id="KW-0378">Hydrolase</keyword>
<dbReference type="AlphaFoldDB" id="A0A7C3KE96"/>
<dbReference type="InterPro" id="IPR018711">
    <property type="entry name" value="NAGPA"/>
</dbReference>
<gene>
    <name evidence="2" type="ORF">ENR64_14460</name>
</gene>